<name>A0A9E6Y1Y7_9ACTN</name>
<organism evidence="4 5">
    <name type="scientific">Capillimicrobium parvum</name>
    <dbReference type="NCBI Taxonomy" id="2884022"/>
    <lineage>
        <taxon>Bacteria</taxon>
        <taxon>Bacillati</taxon>
        <taxon>Actinomycetota</taxon>
        <taxon>Thermoleophilia</taxon>
        <taxon>Solirubrobacterales</taxon>
        <taxon>Capillimicrobiaceae</taxon>
        <taxon>Capillimicrobium</taxon>
    </lineage>
</organism>
<keyword evidence="1" id="KW-1133">Transmembrane helix</keyword>
<dbReference type="CDD" id="cd00077">
    <property type="entry name" value="HDc"/>
    <property type="match status" value="1"/>
</dbReference>
<dbReference type="InterPro" id="IPR037522">
    <property type="entry name" value="HD_GYP_dom"/>
</dbReference>
<dbReference type="PANTHER" id="PTHR45228:SF1">
    <property type="entry name" value="CYCLIC DI-GMP PHOSPHODIESTERASE TM_0186"/>
    <property type="match status" value="1"/>
</dbReference>
<dbReference type="EMBL" id="CP087164">
    <property type="protein sequence ID" value="UGS38471.1"/>
    <property type="molecule type" value="Genomic_DNA"/>
</dbReference>
<dbReference type="Proteomes" id="UP001162834">
    <property type="component" value="Chromosome"/>
</dbReference>
<dbReference type="InterPro" id="IPR006675">
    <property type="entry name" value="HDIG_dom"/>
</dbReference>
<feature type="domain" description="HD-GYP" evidence="3">
    <location>
        <begin position="222"/>
        <end position="417"/>
    </location>
</feature>
<accession>A0A9E6Y1Y7</accession>
<dbReference type="KEGG" id="sbae:DSM104329_04900"/>
<dbReference type="AlphaFoldDB" id="A0A9E6Y1Y7"/>
<keyword evidence="1" id="KW-0472">Membrane</keyword>
<dbReference type="NCBIfam" id="TIGR00277">
    <property type="entry name" value="HDIG"/>
    <property type="match status" value="1"/>
</dbReference>
<dbReference type="Gene3D" id="1.10.3210.10">
    <property type="entry name" value="Hypothetical protein af1432"/>
    <property type="match status" value="1"/>
</dbReference>
<dbReference type="PROSITE" id="PS51831">
    <property type="entry name" value="HD"/>
    <property type="match status" value="1"/>
</dbReference>
<evidence type="ECO:0000256" key="1">
    <source>
        <dbReference type="SAM" id="Phobius"/>
    </source>
</evidence>
<dbReference type="InterPro" id="IPR052020">
    <property type="entry name" value="Cyclic_di-GMP/3'3'-cGAMP_PDE"/>
</dbReference>
<gene>
    <name evidence="4" type="ORF">DSM104329_04900</name>
</gene>
<reference evidence="4" key="1">
    <citation type="journal article" date="2022" name="Int. J. Syst. Evol. Microbiol.">
        <title>Pseudomonas aegrilactucae sp. nov. and Pseudomonas morbosilactucae sp. nov., pathogens causing bacterial rot of lettuce in Japan.</title>
        <authorList>
            <person name="Sawada H."/>
            <person name="Fujikawa T."/>
            <person name="Satou M."/>
        </authorList>
    </citation>
    <scope>NUCLEOTIDE SEQUENCE</scope>
    <source>
        <strain evidence="4">0166_1</strain>
    </source>
</reference>
<dbReference type="SUPFAM" id="SSF109604">
    <property type="entry name" value="HD-domain/PDEase-like"/>
    <property type="match status" value="1"/>
</dbReference>
<keyword evidence="1" id="KW-0812">Transmembrane</keyword>
<protein>
    <recommendedName>
        <fullName evidence="6">HD-GYP domain-containing protein</fullName>
    </recommendedName>
</protein>
<evidence type="ECO:0008006" key="6">
    <source>
        <dbReference type="Google" id="ProtNLM"/>
    </source>
</evidence>
<dbReference type="InterPro" id="IPR006674">
    <property type="entry name" value="HD_domain"/>
</dbReference>
<evidence type="ECO:0000259" key="3">
    <source>
        <dbReference type="PROSITE" id="PS51832"/>
    </source>
</evidence>
<feature type="transmembrane region" description="Helical" evidence="1">
    <location>
        <begin position="117"/>
        <end position="147"/>
    </location>
</feature>
<feature type="domain" description="HD" evidence="2">
    <location>
        <begin position="244"/>
        <end position="366"/>
    </location>
</feature>
<feature type="transmembrane region" description="Helical" evidence="1">
    <location>
        <begin position="87"/>
        <end position="105"/>
    </location>
</feature>
<proteinExistence type="predicted"/>
<feature type="transmembrane region" description="Helical" evidence="1">
    <location>
        <begin position="48"/>
        <end position="75"/>
    </location>
</feature>
<evidence type="ECO:0000313" key="5">
    <source>
        <dbReference type="Proteomes" id="UP001162834"/>
    </source>
</evidence>
<dbReference type="PROSITE" id="PS51832">
    <property type="entry name" value="HD_GYP"/>
    <property type="match status" value="1"/>
</dbReference>
<sequence length="435" mass="46415">MLVGALSVAVLTSRASDWRPLALVILLAALAVLSDALSIETRGQRLSGSFIALVLAMAFLGPAPAVAIALLTIGVDAARERLSRARTLSNVVTYALFPLVGGLLARGAQEAGADPAGLAYGFVVFGVYVATITLNFALTALGGRLWLGYGIGMQVRRVLVPLLPSELAAATLVLAFSVIYISIGIAAFAVLVVALVAFQFLTRALLESEERAEQLETRTTELAALQVGALAALVQTLSLRDKMTARHSAAVARYSRAIALAAGCTPEEQELVHTAGLLHDIGKFIFPDRILFAEARLSDDDWQIVKRHPAQGARVVGKVAGLAAVAEIIRCHHERVDGAGYPRGLRGEEIPLLSRIISVADTYDVMTARDSYRTPVSRQEAIAELRRVSSTQLDGRLVEAFIDLLLGSSVAFQHTTDADFEAELDLEARVRAFVA</sequence>
<dbReference type="InterPro" id="IPR003607">
    <property type="entry name" value="HD/PDEase_dom"/>
</dbReference>
<keyword evidence="5" id="KW-1185">Reference proteome</keyword>
<feature type="transmembrane region" description="Helical" evidence="1">
    <location>
        <begin position="168"/>
        <end position="201"/>
    </location>
</feature>
<dbReference type="SMART" id="SM00471">
    <property type="entry name" value="HDc"/>
    <property type="match status" value="1"/>
</dbReference>
<evidence type="ECO:0000259" key="2">
    <source>
        <dbReference type="PROSITE" id="PS51831"/>
    </source>
</evidence>
<evidence type="ECO:0000313" key="4">
    <source>
        <dbReference type="EMBL" id="UGS38471.1"/>
    </source>
</evidence>
<dbReference type="Pfam" id="PF13487">
    <property type="entry name" value="HD_5"/>
    <property type="match status" value="1"/>
</dbReference>
<dbReference type="PANTHER" id="PTHR45228">
    <property type="entry name" value="CYCLIC DI-GMP PHOSPHODIESTERASE TM_0186-RELATED"/>
    <property type="match status" value="1"/>
</dbReference>